<evidence type="ECO:0000256" key="2">
    <source>
        <dbReference type="ARBA" id="ARBA00022692"/>
    </source>
</evidence>
<keyword evidence="4 5" id="KW-0472">Membrane</keyword>
<dbReference type="EMBL" id="BSUL01000001">
    <property type="protein sequence ID" value="GMA27981.1"/>
    <property type="molecule type" value="Genomic_DNA"/>
</dbReference>
<proteinExistence type="predicted"/>
<dbReference type="PANTHER" id="PTHR38480:SF1">
    <property type="entry name" value="SLR0254 PROTEIN"/>
    <property type="match status" value="1"/>
</dbReference>
<evidence type="ECO:0000313" key="7">
    <source>
        <dbReference type="EMBL" id="GMA27981.1"/>
    </source>
</evidence>
<gene>
    <name evidence="7" type="ORF">GCM10025874_12340</name>
</gene>
<dbReference type="RefSeq" id="WP_284231047.1">
    <property type="nucleotide sequence ID" value="NZ_BSUL01000001.1"/>
</dbReference>
<dbReference type="Proteomes" id="UP001157160">
    <property type="component" value="Unassembled WGS sequence"/>
</dbReference>
<evidence type="ECO:0000313" key="8">
    <source>
        <dbReference type="Proteomes" id="UP001157160"/>
    </source>
</evidence>
<feature type="domain" description="RDD" evidence="6">
    <location>
        <begin position="26"/>
        <end position="153"/>
    </location>
</feature>
<comment type="caution">
    <text evidence="7">The sequence shown here is derived from an EMBL/GenBank/DDBJ whole genome shotgun (WGS) entry which is preliminary data.</text>
</comment>
<evidence type="ECO:0000256" key="1">
    <source>
        <dbReference type="ARBA" id="ARBA00004141"/>
    </source>
</evidence>
<organism evidence="7 8">
    <name type="scientific">Arenivirga flava</name>
    <dbReference type="NCBI Taxonomy" id="1930060"/>
    <lineage>
        <taxon>Bacteria</taxon>
        <taxon>Bacillati</taxon>
        <taxon>Actinomycetota</taxon>
        <taxon>Actinomycetes</taxon>
        <taxon>Micrococcales</taxon>
        <taxon>Microbacteriaceae</taxon>
        <taxon>Arenivirga</taxon>
    </lineage>
</organism>
<dbReference type="GO" id="GO:0016020">
    <property type="term" value="C:membrane"/>
    <property type="evidence" value="ECO:0007669"/>
    <property type="project" value="UniProtKB-SubCell"/>
</dbReference>
<feature type="transmembrane region" description="Helical" evidence="5">
    <location>
        <begin position="63"/>
        <end position="84"/>
    </location>
</feature>
<dbReference type="Pfam" id="PF06271">
    <property type="entry name" value="RDD"/>
    <property type="match status" value="1"/>
</dbReference>
<dbReference type="PANTHER" id="PTHR38480">
    <property type="entry name" value="SLR0254 PROTEIN"/>
    <property type="match status" value="1"/>
</dbReference>
<name>A0AA37UN48_9MICO</name>
<comment type="subcellular location">
    <subcellularLocation>
        <location evidence="1">Membrane</location>
        <topology evidence="1">Multi-pass membrane protein</topology>
    </subcellularLocation>
</comment>
<sequence>MTSPVATETQQITGEGVVLDVRATPFVLRVAGTIIDLLLSVAAFLAIMLVASSPLFAPFLDGAAVAIISISALVLCFVVLPTAVETATSGRSLGRLAVGARIVRLDGGGIGFRHAFIRSLLGVLELLMTFGGLAAAVGLLTARSQRLGDLIAGTYSRHERMKAPIAAVFGLPPGMEAWAATADVARMPAALGNRIAQFLRQAQELTPAARTARAAELAAEASPYVAPLPQVPAELMLAGVAVVRRDREFAALRSQRAAQERLDGLVAVPPHRFPRR</sequence>
<accession>A0AA37UN48</accession>
<evidence type="ECO:0000259" key="6">
    <source>
        <dbReference type="Pfam" id="PF06271"/>
    </source>
</evidence>
<keyword evidence="3 5" id="KW-1133">Transmembrane helix</keyword>
<protein>
    <submittedName>
        <fullName evidence="7">RDD family protein</fullName>
    </submittedName>
</protein>
<evidence type="ECO:0000256" key="5">
    <source>
        <dbReference type="SAM" id="Phobius"/>
    </source>
</evidence>
<feature type="transmembrane region" description="Helical" evidence="5">
    <location>
        <begin position="26"/>
        <end position="51"/>
    </location>
</feature>
<keyword evidence="2 5" id="KW-0812">Transmembrane</keyword>
<feature type="transmembrane region" description="Helical" evidence="5">
    <location>
        <begin position="115"/>
        <end position="140"/>
    </location>
</feature>
<evidence type="ECO:0000256" key="4">
    <source>
        <dbReference type="ARBA" id="ARBA00023136"/>
    </source>
</evidence>
<dbReference type="InterPro" id="IPR010432">
    <property type="entry name" value="RDD"/>
</dbReference>
<evidence type="ECO:0000256" key="3">
    <source>
        <dbReference type="ARBA" id="ARBA00022989"/>
    </source>
</evidence>
<reference evidence="7 8" key="1">
    <citation type="journal article" date="2014" name="Int. J. Syst. Evol. Microbiol.">
        <title>Complete genome sequence of Corynebacterium casei LMG S-19264T (=DSM 44701T), isolated from a smear-ripened cheese.</title>
        <authorList>
            <consortium name="US DOE Joint Genome Institute (JGI-PGF)"/>
            <person name="Walter F."/>
            <person name="Albersmeier A."/>
            <person name="Kalinowski J."/>
            <person name="Ruckert C."/>
        </authorList>
    </citation>
    <scope>NUCLEOTIDE SEQUENCE [LARGE SCALE GENOMIC DNA]</scope>
    <source>
        <strain evidence="7 8">NBRC 112289</strain>
    </source>
</reference>
<dbReference type="AlphaFoldDB" id="A0AA37UN48"/>
<keyword evidence="8" id="KW-1185">Reference proteome</keyword>